<protein>
    <submittedName>
        <fullName evidence="2">Excisionase family DNA binding protein</fullName>
    </submittedName>
</protein>
<dbReference type="GO" id="GO:0003677">
    <property type="term" value="F:DNA binding"/>
    <property type="evidence" value="ECO:0007669"/>
    <property type="project" value="InterPro"/>
</dbReference>
<organism evidence="2 3">
    <name type="scientific">Anaerospora hongkongensis</name>
    <dbReference type="NCBI Taxonomy" id="244830"/>
    <lineage>
        <taxon>Bacteria</taxon>
        <taxon>Bacillati</taxon>
        <taxon>Bacillota</taxon>
        <taxon>Negativicutes</taxon>
        <taxon>Selenomonadales</taxon>
        <taxon>Sporomusaceae</taxon>
        <taxon>Anaerospora</taxon>
    </lineage>
</organism>
<feature type="domain" description="Helix-turn-helix" evidence="1">
    <location>
        <begin position="5"/>
        <end position="51"/>
    </location>
</feature>
<evidence type="ECO:0000259" key="1">
    <source>
        <dbReference type="Pfam" id="PF12728"/>
    </source>
</evidence>
<evidence type="ECO:0000313" key="2">
    <source>
        <dbReference type="EMBL" id="TCL32184.1"/>
    </source>
</evidence>
<dbReference type="NCBIfam" id="TIGR01764">
    <property type="entry name" value="excise"/>
    <property type="match status" value="1"/>
</dbReference>
<dbReference type="OrthoDB" id="2083128at2"/>
<dbReference type="AlphaFoldDB" id="A0A4R1PNC5"/>
<comment type="caution">
    <text evidence="2">The sequence shown here is derived from an EMBL/GenBank/DDBJ whole genome shotgun (WGS) entry which is preliminary data.</text>
</comment>
<proteinExistence type="predicted"/>
<dbReference type="Pfam" id="PF12728">
    <property type="entry name" value="HTH_17"/>
    <property type="match status" value="1"/>
</dbReference>
<reference evidence="2 3" key="1">
    <citation type="submission" date="2019-03" db="EMBL/GenBank/DDBJ databases">
        <title>Genomic Encyclopedia of Type Strains, Phase IV (KMG-IV): sequencing the most valuable type-strain genomes for metagenomic binning, comparative biology and taxonomic classification.</title>
        <authorList>
            <person name="Goeker M."/>
        </authorList>
    </citation>
    <scope>NUCLEOTIDE SEQUENCE [LARGE SCALE GENOMIC DNA]</scope>
    <source>
        <strain evidence="2 3">DSM 15969</strain>
    </source>
</reference>
<name>A0A4R1PNC5_9FIRM</name>
<dbReference type="Proteomes" id="UP000295063">
    <property type="component" value="Unassembled WGS sequence"/>
</dbReference>
<dbReference type="InterPro" id="IPR041657">
    <property type="entry name" value="HTH_17"/>
</dbReference>
<sequence length="136" mass="15641">MIETMYTTEEVAEILRVGVKAVYYKIQKGKLTTVREGKRHLIKESVLQAYIVANTPGMITLDEIIKNLIGMEKSDDFKEDVICAFEDYSYLGESYVYVEKQQNGDYTYYTAKVDHVNAPRITIWVEDGYVVNAYVS</sequence>
<evidence type="ECO:0000313" key="3">
    <source>
        <dbReference type="Proteomes" id="UP000295063"/>
    </source>
</evidence>
<dbReference type="EMBL" id="SLUI01000023">
    <property type="protein sequence ID" value="TCL32184.1"/>
    <property type="molecule type" value="Genomic_DNA"/>
</dbReference>
<accession>A0A4R1PNC5</accession>
<gene>
    <name evidence="2" type="ORF">EV210_1234</name>
</gene>
<keyword evidence="3" id="KW-1185">Reference proteome</keyword>
<dbReference type="RefSeq" id="WP_132083486.1">
    <property type="nucleotide sequence ID" value="NZ_SLUI01000023.1"/>
</dbReference>
<dbReference type="InterPro" id="IPR010093">
    <property type="entry name" value="SinI_DNA-bd"/>
</dbReference>